<reference evidence="2 3" key="1">
    <citation type="submission" date="2012-08" db="EMBL/GenBank/DDBJ databases">
        <title>Oryza genome evolution.</title>
        <authorList>
            <person name="Wing R.A."/>
        </authorList>
    </citation>
    <scope>NUCLEOTIDE SEQUENCE</scope>
</reference>
<dbReference type="Gramene" id="LPERR11G06890.1">
    <property type="protein sequence ID" value="LPERR11G06890.1"/>
    <property type="gene ID" value="LPERR11G06890"/>
</dbReference>
<dbReference type="STRING" id="77586.A0A0D9XQM5"/>
<dbReference type="Proteomes" id="UP000032180">
    <property type="component" value="Chromosome 11"/>
</dbReference>
<proteinExistence type="predicted"/>
<dbReference type="EnsemblPlants" id="LPERR11G06890.1">
    <property type="protein sequence ID" value="LPERR11G06890.1"/>
    <property type="gene ID" value="LPERR11G06890"/>
</dbReference>
<organism evidence="2 3">
    <name type="scientific">Leersia perrieri</name>
    <dbReference type="NCBI Taxonomy" id="77586"/>
    <lineage>
        <taxon>Eukaryota</taxon>
        <taxon>Viridiplantae</taxon>
        <taxon>Streptophyta</taxon>
        <taxon>Embryophyta</taxon>
        <taxon>Tracheophyta</taxon>
        <taxon>Spermatophyta</taxon>
        <taxon>Magnoliopsida</taxon>
        <taxon>Liliopsida</taxon>
        <taxon>Poales</taxon>
        <taxon>Poaceae</taxon>
        <taxon>BOP clade</taxon>
        <taxon>Oryzoideae</taxon>
        <taxon>Oryzeae</taxon>
        <taxon>Oryzinae</taxon>
        <taxon>Leersia</taxon>
    </lineage>
</organism>
<evidence type="ECO:0000256" key="1">
    <source>
        <dbReference type="SAM" id="MobiDB-lite"/>
    </source>
</evidence>
<dbReference type="AlphaFoldDB" id="A0A0D9XQM5"/>
<keyword evidence="3" id="KW-1185">Reference proteome</keyword>
<evidence type="ECO:0000313" key="3">
    <source>
        <dbReference type="Proteomes" id="UP000032180"/>
    </source>
</evidence>
<reference evidence="3" key="2">
    <citation type="submission" date="2013-12" db="EMBL/GenBank/DDBJ databases">
        <authorList>
            <person name="Yu Y."/>
            <person name="Lee S."/>
            <person name="de Baynast K."/>
            <person name="Wissotski M."/>
            <person name="Liu L."/>
            <person name="Talag J."/>
            <person name="Goicoechea J."/>
            <person name="Angelova A."/>
            <person name="Jetty R."/>
            <person name="Kudrna D."/>
            <person name="Golser W."/>
            <person name="Rivera L."/>
            <person name="Zhang J."/>
            <person name="Wing R."/>
        </authorList>
    </citation>
    <scope>NUCLEOTIDE SEQUENCE</scope>
</reference>
<evidence type="ECO:0000313" key="2">
    <source>
        <dbReference type="EnsemblPlants" id="LPERR11G06890.1"/>
    </source>
</evidence>
<sequence length="92" mass="9623">MTIGEAVDAIWACGGDPARFDALMCSSGAEIFYPWRGEHGDLAAADEEYAGHVALVASLSAIAPAFFPIHPRRGHSPSLDCADGPTPLPSIE</sequence>
<name>A0A0D9XQM5_9ORYZ</name>
<protein>
    <submittedName>
        <fullName evidence="2">Uncharacterized protein</fullName>
    </submittedName>
</protein>
<dbReference type="HOGENOM" id="CLU_2416459_0_0_1"/>
<feature type="region of interest" description="Disordered" evidence="1">
    <location>
        <begin position="72"/>
        <end position="92"/>
    </location>
</feature>
<accession>A0A0D9XQM5</accession>
<reference evidence="2" key="3">
    <citation type="submission" date="2015-04" db="UniProtKB">
        <authorList>
            <consortium name="EnsemblPlants"/>
        </authorList>
    </citation>
    <scope>IDENTIFICATION</scope>
</reference>